<comment type="caution">
    <text evidence="2">The sequence shown here is derived from an EMBL/GenBank/DDBJ whole genome shotgun (WGS) entry which is preliminary data.</text>
</comment>
<protein>
    <submittedName>
        <fullName evidence="2">Uncharacterized protein</fullName>
    </submittedName>
</protein>
<gene>
    <name evidence="2" type="ORF">E2C01_076380</name>
</gene>
<accession>A0A5B7IJM2</accession>
<dbReference type="AlphaFoldDB" id="A0A5B7IJM2"/>
<feature type="region of interest" description="Disordered" evidence="1">
    <location>
        <begin position="1"/>
        <end position="72"/>
    </location>
</feature>
<reference evidence="2 3" key="1">
    <citation type="submission" date="2019-05" db="EMBL/GenBank/DDBJ databases">
        <title>Another draft genome of Portunus trituberculatus and its Hox gene families provides insights of decapod evolution.</title>
        <authorList>
            <person name="Jeong J.-H."/>
            <person name="Song I."/>
            <person name="Kim S."/>
            <person name="Choi T."/>
            <person name="Kim D."/>
            <person name="Ryu S."/>
            <person name="Kim W."/>
        </authorList>
    </citation>
    <scope>NUCLEOTIDE SEQUENCE [LARGE SCALE GENOMIC DNA]</scope>
    <source>
        <tissue evidence="2">Muscle</tissue>
    </source>
</reference>
<keyword evidence="3" id="KW-1185">Reference proteome</keyword>
<evidence type="ECO:0000256" key="1">
    <source>
        <dbReference type="SAM" id="MobiDB-lite"/>
    </source>
</evidence>
<feature type="compositionally biased region" description="Pro residues" evidence="1">
    <location>
        <begin position="39"/>
        <end position="49"/>
    </location>
</feature>
<sequence>MGGGRGFPGGGSSGWGSSAVLGRRRRPQAAVPDSIHLTPTPPARPPTPTRLPLTYTAPQGLLRPRGDSGAAP</sequence>
<dbReference type="Proteomes" id="UP000324222">
    <property type="component" value="Unassembled WGS sequence"/>
</dbReference>
<feature type="compositionally biased region" description="Gly residues" evidence="1">
    <location>
        <begin position="1"/>
        <end position="14"/>
    </location>
</feature>
<evidence type="ECO:0000313" key="3">
    <source>
        <dbReference type="Proteomes" id="UP000324222"/>
    </source>
</evidence>
<dbReference type="EMBL" id="VSRR010057878">
    <property type="protein sequence ID" value="MPC81747.1"/>
    <property type="molecule type" value="Genomic_DNA"/>
</dbReference>
<name>A0A5B7IJM2_PORTR</name>
<proteinExistence type="predicted"/>
<organism evidence="2 3">
    <name type="scientific">Portunus trituberculatus</name>
    <name type="common">Swimming crab</name>
    <name type="synonym">Neptunus trituberculatus</name>
    <dbReference type="NCBI Taxonomy" id="210409"/>
    <lineage>
        <taxon>Eukaryota</taxon>
        <taxon>Metazoa</taxon>
        <taxon>Ecdysozoa</taxon>
        <taxon>Arthropoda</taxon>
        <taxon>Crustacea</taxon>
        <taxon>Multicrustacea</taxon>
        <taxon>Malacostraca</taxon>
        <taxon>Eumalacostraca</taxon>
        <taxon>Eucarida</taxon>
        <taxon>Decapoda</taxon>
        <taxon>Pleocyemata</taxon>
        <taxon>Brachyura</taxon>
        <taxon>Eubrachyura</taxon>
        <taxon>Portunoidea</taxon>
        <taxon>Portunidae</taxon>
        <taxon>Portuninae</taxon>
        <taxon>Portunus</taxon>
    </lineage>
</organism>
<evidence type="ECO:0000313" key="2">
    <source>
        <dbReference type="EMBL" id="MPC81747.1"/>
    </source>
</evidence>